<evidence type="ECO:0000259" key="2">
    <source>
        <dbReference type="Pfam" id="PF00961"/>
    </source>
</evidence>
<dbReference type="GO" id="GO:0004519">
    <property type="term" value="F:endonuclease activity"/>
    <property type="evidence" value="ECO:0007669"/>
    <property type="project" value="UniProtKB-KW"/>
</dbReference>
<dbReference type="Gene3D" id="3.10.28.10">
    <property type="entry name" value="Homing endonucleases"/>
    <property type="match status" value="2"/>
</dbReference>
<gene>
    <name evidence="3" type="primary">iorf285</name>
</gene>
<keyword evidence="3" id="KW-0496">Mitochondrion</keyword>
<geneLocation type="mitochondrion" evidence="3"/>
<feature type="compositionally biased region" description="Polar residues" evidence="1">
    <location>
        <begin position="11"/>
        <end position="27"/>
    </location>
</feature>
<dbReference type="InterPro" id="IPR004860">
    <property type="entry name" value="LAGLIDADG_dom"/>
</dbReference>
<organism evidence="3">
    <name type="scientific">Powellomyces hirtus</name>
    <dbReference type="NCBI Taxonomy" id="109895"/>
    <lineage>
        <taxon>Eukaryota</taxon>
        <taxon>Fungi</taxon>
        <taxon>Fungi incertae sedis</taxon>
        <taxon>Chytridiomycota</taxon>
        <taxon>Chytridiomycota incertae sedis</taxon>
        <taxon>Chytridiomycetes</taxon>
        <taxon>Spizellomycetales</taxon>
        <taxon>Powellomycetaceae</taxon>
        <taxon>Powellomyces</taxon>
    </lineage>
</organism>
<protein>
    <submittedName>
        <fullName evidence="3">LAGLIDADG endonuclease</fullName>
    </submittedName>
</protein>
<dbReference type="Pfam" id="PF00961">
    <property type="entry name" value="LAGLIDADG_1"/>
    <property type="match status" value="2"/>
</dbReference>
<dbReference type="InterPro" id="IPR027434">
    <property type="entry name" value="Homing_endonucl"/>
</dbReference>
<name>A0A4P8NQA1_9FUNG</name>
<dbReference type="GO" id="GO:0005739">
    <property type="term" value="C:mitochondrion"/>
    <property type="evidence" value="ECO:0007669"/>
    <property type="project" value="UniProtKB-ARBA"/>
</dbReference>
<feature type="domain" description="Homing endonuclease LAGLIDADG" evidence="2">
    <location>
        <begin position="166"/>
        <end position="252"/>
    </location>
</feature>
<dbReference type="PANTHER" id="PTHR36181">
    <property type="entry name" value="INTRON-ENCODED ENDONUCLEASE AI3-RELATED"/>
    <property type="match status" value="1"/>
</dbReference>
<evidence type="ECO:0000313" key="3">
    <source>
        <dbReference type="EMBL" id="QCQ69147.1"/>
    </source>
</evidence>
<keyword evidence="3" id="KW-0378">Hydrolase</keyword>
<proteinExistence type="predicted"/>
<feature type="region of interest" description="Disordered" evidence="1">
    <location>
        <begin position="11"/>
        <end position="31"/>
    </location>
</feature>
<evidence type="ECO:0000256" key="1">
    <source>
        <dbReference type="SAM" id="MobiDB-lite"/>
    </source>
</evidence>
<dbReference type="PANTHER" id="PTHR36181:SF3">
    <property type="entry name" value="INTRON-ENCODED DNA ENDONUCLEASE AI5 BETA"/>
    <property type="match status" value="1"/>
</dbReference>
<feature type="domain" description="Homing endonuclease LAGLIDADG" evidence="2">
    <location>
        <begin position="56"/>
        <end position="143"/>
    </location>
</feature>
<keyword evidence="3" id="KW-0540">Nuclease</keyword>
<dbReference type="EMBL" id="MK292694">
    <property type="protein sequence ID" value="QCQ69147.1"/>
    <property type="molecule type" value="Genomic_DNA"/>
</dbReference>
<accession>A0A4P8NQA1</accession>
<sequence>MGPGNVVNTLTKQSAGNLDSGSTQETTVPDPLCQGSSETTRAISYDKDLDQFGFYLAGLIDADGSIYISKQNYISIEITLHEKDEQTLHKLKKLIGYGIISKRNNVKAFRIRINTKAGVIRVLTLINGKLLTNQKIEKFNAACALYGVMPINSSENNCSPSTAWFSGFFDGDGHISIRNEYTLTFSAGQKSRDLLDLIKKGFDCGNIYFDKSWNGYLFSITDTKSIKKLMEYFENYPLLTTQAIDIITIKRILLFKERKYHLKNHPLKYRIDNLVRVFKKRLSRY</sequence>
<dbReference type="AlphaFoldDB" id="A0A4P8NQA1"/>
<dbReference type="InterPro" id="IPR051289">
    <property type="entry name" value="LAGLIDADG_Endonuclease"/>
</dbReference>
<keyword evidence="3" id="KW-0255">Endonuclease</keyword>
<dbReference type="SUPFAM" id="SSF55608">
    <property type="entry name" value="Homing endonucleases"/>
    <property type="match status" value="2"/>
</dbReference>
<reference evidence="3" key="1">
    <citation type="journal article" date="2018" name="BMC Evol. Biol.">
        <title>The linear mitochondrial genome of the quarantine chytrid Synchytrium endobioticum; insights into the evolution and recent history of an obligate biotrophic plant pathogen.</title>
        <authorList>
            <person name="van de Vossenberg B.T.L.H."/>
            <person name="Brankovics B."/>
            <person name="Nguyen H.D.T."/>
            <person name="van Gent-Pelzer M.P.E."/>
            <person name="Smith D."/>
            <person name="Dadej K."/>
            <person name="Przetakiewicz J."/>
            <person name="Kreuze J.F."/>
            <person name="Boerma M."/>
            <person name="van Leeuwen G.C.M."/>
            <person name="Andre Levesque C."/>
            <person name="van der Lee T.A.J."/>
        </authorList>
    </citation>
    <scope>NUCLEOTIDE SEQUENCE</scope>
    <source>
        <strain evidence="3">CBS 809.83</strain>
    </source>
</reference>